<dbReference type="AlphaFoldDB" id="A0A8B6HH09"/>
<protein>
    <recommendedName>
        <fullName evidence="3">KCTD1_15</fullName>
    </recommendedName>
</protein>
<sequence length="272" mass="31219">MATKRFASLTADEIEKKKMLINSKETIKSNQKAARLLKAYLKATDEDEQFEEYNSGKLNEVLGHFYMNARKQDGEHYKATSFENTRHALNRHLNGVPYSRKIDIIKDPEFCDANECFKAALAELKRLGKGSVDHHPVINETDRMKLYESIIMIPDAPEALLNKVQFDIRLYFCRRSQENMHGMTKSTFKSLNDPKTGLKYVASVKMNSQQIIEVMTENQPQALCLSSLDHPIVLSNLMKHISANFILYALVYGRGRRNHSMMTIQFGIVTHD</sequence>
<dbReference type="PANTHER" id="PTHR21446:SF12">
    <property type="entry name" value="POTASSIUM CHANNEL TETRAMERIZATION DOMAIN CONTAINING 1"/>
    <property type="match status" value="1"/>
</dbReference>
<reference evidence="1" key="1">
    <citation type="submission" date="2018-11" db="EMBL/GenBank/DDBJ databases">
        <authorList>
            <person name="Alioto T."/>
            <person name="Alioto T."/>
        </authorList>
    </citation>
    <scope>NUCLEOTIDE SEQUENCE</scope>
</reference>
<dbReference type="Proteomes" id="UP000596742">
    <property type="component" value="Unassembled WGS sequence"/>
</dbReference>
<comment type="caution">
    <text evidence="1">The sequence shown here is derived from an EMBL/GenBank/DDBJ whole genome shotgun (WGS) entry which is preliminary data.</text>
</comment>
<organism evidence="1 2">
    <name type="scientific">Mytilus galloprovincialis</name>
    <name type="common">Mediterranean mussel</name>
    <dbReference type="NCBI Taxonomy" id="29158"/>
    <lineage>
        <taxon>Eukaryota</taxon>
        <taxon>Metazoa</taxon>
        <taxon>Spiralia</taxon>
        <taxon>Lophotrochozoa</taxon>
        <taxon>Mollusca</taxon>
        <taxon>Bivalvia</taxon>
        <taxon>Autobranchia</taxon>
        <taxon>Pteriomorphia</taxon>
        <taxon>Mytilida</taxon>
        <taxon>Mytiloidea</taxon>
        <taxon>Mytilidae</taxon>
        <taxon>Mytilinae</taxon>
        <taxon>Mytilus</taxon>
    </lineage>
</organism>
<dbReference type="InterPro" id="IPR052787">
    <property type="entry name" value="MAVS"/>
</dbReference>
<accession>A0A8B6HH09</accession>
<gene>
    <name evidence="1" type="ORF">MGAL_10B016408</name>
</gene>
<dbReference type="PANTHER" id="PTHR21446">
    <property type="entry name" value="DUF3504 DOMAIN-CONTAINING PROTEIN"/>
    <property type="match status" value="1"/>
</dbReference>
<keyword evidence="2" id="KW-1185">Reference proteome</keyword>
<dbReference type="OrthoDB" id="6123923at2759"/>
<proteinExistence type="predicted"/>
<dbReference type="EMBL" id="UYJE01010074">
    <property type="protein sequence ID" value="VDI79436.1"/>
    <property type="molecule type" value="Genomic_DNA"/>
</dbReference>
<name>A0A8B6HH09_MYTGA</name>
<evidence type="ECO:0008006" key="3">
    <source>
        <dbReference type="Google" id="ProtNLM"/>
    </source>
</evidence>
<evidence type="ECO:0000313" key="2">
    <source>
        <dbReference type="Proteomes" id="UP000596742"/>
    </source>
</evidence>
<evidence type="ECO:0000313" key="1">
    <source>
        <dbReference type="EMBL" id="VDI79436.1"/>
    </source>
</evidence>